<dbReference type="EC" id="1.14.11.-" evidence="3"/>
<dbReference type="InterPro" id="IPR039994">
    <property type="entry name" value="NO66-like"/>
</dbReference>
<keyword evidence="3" id="KW-0805">Transcription regulation</keyword>
<dbReference type="GO" id="GO:0032453">
    <property type="term" value="F:histone H3K4 demethylase activity"/>
    <property type="evidence" value="ECO:0007669"/>
    <property type="project" value="TreeGrafter"/>
</dbReference>
<dbReference type="OrthoDB" id="425950at2759"/>
<name>E4X782_OIKDI</name>
<sequence length="266" mass="30899">MGEGERVNLHPWSDSLKDSARLFQWMIWPMDVEDFMLNYWEKKPILIRRNKADYNSSLFSTSQLANIIQNNPVQFGVNLDVTSWDKQHGRQTHNEPGRAWPSKVWDLYNNGCSVRMLNPQTYSKTIWSLCAGLQEFFGCFTGSNSYLTPPSTTGFAPHYDDVEVFMVQTEGRKRWKVWKPFDNSHLPRTSSRNYHPNEIKGEPEIYEIVQPGDVLYVPRGWIHQGECLCGEHSLHVTISTYQKNAWCDLLEKIVPQALCRAPIHCF</sequence>
<comment type="function">
    <text evidence="3">Oxygenase that can act as both a histone lysine demethylase and a ribosomal histidine hydroxylase.</text>
</comment>
<dbReference type="PANTHER" id="PTHR13096:SF8">
    <property type="entry name" value="RIBOSOMAL OXYGENASE 1"/>
    <property type="match status" value="1"/>
</dbReference>
<evidence type="ECO:0000256" key="3">
    <source>
        <dbReference type="RuleBase" id="RU366061"/>
    </source>
</evidence>
<feature type="domain" description="JmjC" evidence="4">
    <location>
        <begin position="112"/>
        <end position="257"/>
    </location>
</feature>
<comment type="cofactor">
    <cofactor evidence="3">
        <name>Fe(2+)</name>
        <dbReference type="ChEBI" id="CHEBI:29033"/>
    </cofactor>
    <text evidence="3">Binds 1 Fe(2+) ion per subunit.</text>
</comment>
<evidence type="ECO:0000256" key="2">
    <source>
        <dbReference type="ARBA" id="ARBA00023004"/>
    </source>
</evidence>
<dbReference type="SUPFAM" id="SSF51197">
    <property type="entry name" value="Clavaminate synthase-like"/>
    <property type="match status" value="1"/>
</dbReference>
<keyword evidence="6" id="KW-1185">Reference proteome</keyword>
<dbReference type="Proteomes" id="UP000001307">
    <property type="component" value="Unassembled WGS sequence"/>
</dbReference>
<proteinExistence type="inferred from homology"/>
<dbReference type="GO" id="GO:0005730">
    <property type="term" value="C:nucleolus"/>
    <property type="evidence" value="ECO:0007669"/>
    <property type="project" value="TreeGrafter"/>
</dbReference>
<evidence type="ECO:0000313" key="6">
    <source>
        <dbReference type="Proteomes" id="UP000001307"/>
    </source>
</evidence>
<dbReference type="FunCoup" id="E4X782">
    <property type="interactions" value="529"/>
</dbReference>
<organism evidence="5">
    <name type="scientific">Oikopleura dioica</name>
    <name type="common">Tunicate</name>
    <dbReference type="NCBI Taxonomy" id="34765"/>
    <lineage>
        <taxon>Eukaryota</taxon>
        <taxon>Metazoa</taxon>
        <taxon>Chordata</taxon>
        <taxon>Tunicata</taxon>
        <taxon>Appendicularia</taxon>
        <taxon>Copelata</taxon>
        <taxon>Oikopleuridae</taxon>
        <taxon>Oikopleura</taxon>
    </lineage>
</organism>
<dbReference type="Pfam" id="PF08007">
    <property type="entry name" value="JmjC_2"/>
    <property type="match status" value="1"/>
</dbReference>
<dbReference type="InParanoid" id="E4X782"/>
<keyword evidence="1 3" id="KW-0479">Metal-binding</keyword>
<keyword evidence="3" id="KW-0539">Nucleus</keyword>
<keyword evidence="3" id="KW-0560">Oxidoreductase</keyword>
<reference evidence="5" key="1">
    <citation type="journal article" date="2010" name="Science">
        <title>Plasticity of animal genome architecture unmasked by rapid evolution of a pelagic tunicate.</title>
        <authorList>
            <person name="Denoeud F."/>
            <person name="Henriet S."/>
            <person name="Mungpakdee S."/>
            <person name="Aury J.M."/>
            <person name="Da Silva C."/>
            <person name="Brinkmann H."/>
            <person name="Mikhaleva J."/>
            <person name="Olsen L.C."/>
            <person name="Jubin C."/>
            <person name="Canestro C."/>
            <person name="Bouquet J.M."/>
            <person name="Danks G."/>
            <person name="Poulain J."/>
            <person name="Campsteijn C."/>
            <person name="Adamski M."/>
            <person name="Cross I."/>
            <person name="Yadetie F."/>
            <person name="Muffato M."/>
            <person name="Louis A."/>
            <person name="Butcher S."/>
            <person name="Tsagkogeorga G."/>
            <person name="Konrad A."/>
            <person name="Singh S."/>
            <person name="Jensen M.F."/>
            <person name="Cong E.H."/>
            <person name="Eikeseth-Otteraa H."/>
            <person name="Noel B."/>
            <person name="Anthouard V."/>
            <person name="Porcel B.M."/>
            <person name="Kachouri-Lafond R."/>
            <person name="Nishino A."/>
            <person name="Ugolini M."/>
            <person name="Chourrout P."/>
            <person name="Nishida H."/>
            <person name="Aasland R."/>
            <person name="Huzurbazar S."/>
            <person name="Westhof E."/>
            <person name="Delsuc F."/>
            <person name="Lehrach H."/>
            <person name="Reinhardt R."/>
            <person name="Weissenbach J."/>
            <person name="Roy S.W."/>
            <person name="Artiguenave F."/>
            <person name="Postlethwait J.H."/>
            <person name="Manak J.R."/>
            <person name="Thompson E.M."/>
            <person name="Jaillon O."/>
            <person name="Du Pasquier L."/>
            <person name="Boudinot P."/>
            <person name="Liberles D.A."/>
            <person name="Volff J.N."/>
            <person name="Philippe H."/>
            <person name="Lenhard B."/>
            <person name="Roest Crollius H."/>
            <person name="Wincker P."/>
            <person name="Chourrout D."/>
        </authorList>
    </citation>
    <scope>NUCLEOTIDE SEQUENCE [LARGE SCALE GENOMIC DNA]</scope>
</reference>
<keyword evidence="3" id="KW-0223">Dioxygenase</keyword>
<protein>
    <recommendedName>
        <fullName evidence="3">Bifunctional lysine-specific demethylase and histidyl-hydroxylase</fullName>
        <ecNumber evidence="3">1.14.11.-</ecNumber>
    </recommendedName>
</protein>
<evidence type="ECO:0000259" key="4">
    <source>
        <dbReference type="PROSITE" id="PS51184"/>
    </source>
</evidence>
<accession>E4X782</accession>
<dbReference type="GO" id="GO:0051864">
    <property type="term" value="F:histone H3K36 demethylase activity"/>
    <property type="evidence" value="ECO:0007669"/>
    <property type="project" value="TreeGrafter"/>
</dbReference>
<dbReference type="InterPro" id="IPR003347">
    <property type="entry name" value="JmjC_dom"/>
</dbReference>
<gene>
    <name evidence="5" type="ORF">GSOID_T00003318001</name>
</gene>
<dbReference type="EMBL" id="FN653027">
    <property type="protein sequence ID" value="CBY07955.1"/>
    <property type="molecule type" value="Genomic_DNA"/>
</dbReference>
<keyword evidence="2 3" id="KW-0408">Iron</keyword>
<evidence type="ECO:0000256" key="1">
    <source>
        <dbReference type="ARBA" id="ARBA00022723"/>
    </source>
</evidence>
<dbReference type="PANTHER" id="PTHR13096">
    <property type="entry name" value="MINA53 MYC INDUCED NUCLEAR ANTIGEN"/>
    <property type="match status" value="1"/>
</dbReference>
<evidence type="ECO:0000313" key="5">
    <source>
        <dbReference type="EMBL" id="CBY07955.1"/>
    </source>
</evidence>
<dbReference type="GO" id="GO:0005506">
    <property type="term" value="F:iron ion binding"/>
    <property type="evidence" value="ECO:0007669"/>
    <property type="project" value="UniProtKB-UniRule"/>
</dbReference>
<comment type="subcellular location">
    <subcellularLocation>
        <location evidence="3">Nucleus</location>
    </subcellularLocation>
</comment>
<dbReference type="AlphaFoldDB" id="E4X782"/>
<dbReference type="PROSITE" id="PS51184">
    <property type="entry name" value="JMJC"/>
    <property type="match status" value="1"/>
</dbReference>
<dbReference type="Gene3D" id="2.60.120.650">
    <property type="entry name" value="Cupin"/>
    <property type="match status" value="1"/>
</dbReference>
<comment type="similarity">
    <text evidence="3">Belongs to the ROX family.</text>
</comment>
<keyword evidence="3" id="KW-0804">Transcription</keyword>